<dbReference type="Pfam" id="PF09388">
    <property type="entry name" value="SpoOE-like"/>
    <property type="match status" value="1"/>
</dbReference>
<name>A0A0L6ZCF7_9CLOT</name>
<dbReference type="Gene3D" id="4.10.280.10">
    <property type="entry name" value="Helix-loop-helix DNA-binding domain"/>
    <property type="match status" value="1"/>
</dbReference>
<dbReference type="InterPro" id="IPR037208">
    <property type="entry name" value="Spo0E-like_sf"/>
</dbReference>
<gene>
    <name evidence="1" type="ORF">CLHOM_08060</name>
</gene>
<dbReference type="PATRIC" id="fig|1121318.3.peg.810"/>
<comment type="caution">
    <text evidence="1">The sequence shown here is derived from an EMBL/GenBank/DDBJ whole genome shotgun (WGS) entry which is preliminary data.</text>
</comment>
<keyword evidence="2" id="KW-1185">Reference proteome</keyword>
<dbReference type="AlphaFoldDB" id="A0A0L6ZCF7"/>
<dbReference type="RefSeq" id="WP_052220396.1">
    <property type="nucleotide sequence ID" value="NZ_LHUR01000012.1"/>
</dbReference>
<dbReference type="Proteomes" id="UP000037043">
    <property type="component" value="Unassembled WGS sequence"/>
</dbReference>
<dbReference type="GO" id="GO:0046983">
    <property type="term" value="F:protein dimerization activity"/>
    <property type="evidence" value="ECO:0007669"/>
    <property type="project" value="InterPro"/>
</dbReference>
<sequence length="59" mass="7130">MLEKRIDELREKLNKECEYHSLISNKIIVLSQTLDECIVEYYREMLKNKDSINSKIVNR</sequence>
<dbReference type="GO" id="GO:0043937">
    <property type="term" value="P:regulation of sporulation"/>
    <property type="evidence" value="ECO:0007669"/>
    <property type="project" value="InterPro"/>
</dbReference>
<dbReference type="InterPro" id="IPR018540">
    <property type="entry name" value="Spo0E-like"/>
</dbReference>
<dbReference type="EMBL" id="LHUR01000012">
    <property type="protein sequence ID" value="KOA20664.1"/>
    <property type="molecule type" value="Genomic_DNA"/>
</dbReference>
<protein>
    <submittedName>
        <fullName evidence="1">Spo0E like sporulation regulatory protein</fullName>
    </submittedName>
</protein>
<dbReference type="SUPFAM" id="SSF140500">
    <property type="entry name" value="BAS1536-like"/>
    <property type="match status" value="1"/>
</dbReference>
<organism evidence="1 2">
    <name type="scientific">Clostridium homopropionicum DSM 5847</name>
    <dbReference type="NCBI Taxonomy" id="1121318"/>
    <lineage>
        <taxon>Bacteria</taxon>
        <taxon>Bacillati</taxon>
        <taxon>Bacillota</taxon>
        <taxon>Clostridia</taxon>
        <taxon>Eubacteriales</taxon>
        <taxon>Clostridiaceae</taxon>
        <taxon>Clostridium</taxon>
    </lineage>
</organism>
<evidence type="ECO:0000313" key="2">
    <source>
        <dbReference type="Proteomes" id="UP000037043"/>
    </source>
</evidence>
<accession>A0A0L6ZCF7</accession>
<dbReference type="InterPro" id="IPR036638">
    <property type="entry name" value="HLH_DNA-bd_sf"/>
</dbReference>
<reference evidence="2" key="1">
    <citation type="submission" date="2015-08" db="EMBL/GenBank/DDBJ databases">
        <title>Genome sequence of the strict anaerobe Clostridium homopropionicum LuHBu1 (DSM 5847T).</title>
        <authorList>
            <person name="Poehlein A."/>
            <person name="Beck M."/>
            <person name="Schiel-Bengelsdorf B."/>
            <person name="Bengelsdorf F.R."/>
            <person name="Daniel R."/>
            <person name="Duerre P."/>
        </authorList>
    </citation>
    <scope>NUCLEOTIDE SEQUENCE [LARGE SCALE GENOMIC DNA]</scope>
    <source>
        <strain evidence="2">DSM 5847</strain>
    </source>
</reference>
<evidence type="ECO:0000313" key="1">
    <source>
        <dbReference type="EMBL" id="KOA20664.1"/>
    </source>
</evidence>
<proteinExistence type="predicted"/>